<sequence length="319" mass="33197">MACAVLLAVVAYAVVRGLTGQDGSVCTVRATGSAAAREPSEYSLKPEQAANAATIAAVASRRGLPEAAVTTALATAMQESHLRNVPHGDRDSVGLFQQRPSQGWGTAAQIQDPVYSAGRFYDHLVKVPGYERLPVTVAAQRVQRSGYPRAYARHEKNAALLTAALTGHAAAALNCTTGTRDRDRPGEPRQVRERLVREFGRDVLAEGSGTVHTRSAAGGPSAGAPHAPGAGAGPAAHARAARTVSVPAHDRRAGWELAHWAVANAEALRIDRISYDGRVWQADRASEGWRRAGAPGAGFEAKGGTAPGGPVDLLPAAGH</sequence>
<proteinExistence type="predicted"/>
<organism evidence="3 4">
    <name type="scientific">Streptomyces albus</name>
    <dbReference type="NCBI Taxonomy" id="1888"/>
    <lineage>
        <taxon>Bacteria</taxon>
        <taxon>Bacillati</taxon>
        <taxon>Actinomycetota</taxon>
        <taxon>Actinomycetes</taxon>
        <taxon>Kitasatosporales</taxon>
        <taxon>Streptomycetaceae</taxon>
        <taxon>Streptomyces</taxon>
    </lineage>
</organism>
<evidence type="ECO:0000259" key="2">
    <source>
        <dbReference type="Pfam" id="PF26571"/>
    </source>
</evidence>
<feature type="region of interest" description="Disordered" evidence="1">
    <location>
        <begin position="286"/>
        <end position="319"/>
    </location>
</feature>
<feature type="compositionally biased region" description="Low complexity" evidence="1">
    <location>
        <begin position="214"/>
        <end position="238"/>
    </location>
</feature>
<evidence type="ECO:0000313" key="3">
    <source>
        <dbReference type="EMBL" id="TGG75514.1"/>
    </source>
</evidence>
<name>A0A6C1CBQ2_9ACTN</name>
<reference evidence="3 4" key="1">
    <citation type="submission" date="2018-10" db="EMBL/GenBank/DDBJ databases">
        <title>Isolation of pseudouridimycin from Streptomyces albus DSM 40763.</title>
        <authorList>
            <person name="Rosenqvist P."/>
            <person name="Metsae-Ketelae M."/>
            <person name="Virta P."/>
        </authorList>
    </citation>
    <scope>NUCLEOTIDE SEQUENCE [LARGE SCALE GENOMIC DNA]</scope>
    <source>
        <strain evidence="3 4">DSM 40763</strain>
    </source>
</reference>
<dbReference type="InterPro" id="IPR058593">
    <property type="entry name" value="ARB_07466-like_C"/>
</dbReference>
<dbReference type="AlphaFoldDB" id="A0A6C1CBQ2"/>
<feature type="compositionally biased region" description="Basic and acidic residues" evidence="1">
    <location>
        <begin position="179"/>
        <end position="195"/>
    </location>
</feature>
<gene>
    <name evidence="3" type="ORF">D8771_31300</name>
</gene>
<accession>A0A6C1CBQ2</accession>
<dbReference type="GeneID" id="75181538"/>
<dbReference type="Proteomes" id="UP000298111">
    <property type="component" value="Unassembled WGS sequence"/>
</dbReference>
<dbReference type="Pfam" id="PF26571">
    <property type="entry name" value="VldE"/>
    <property type="match status" value="1"/>
</dbReference>
<dbReference type="EMBL" id="RCIY01000114">
    <property type="protein sequence ID" value="TGG75514.1"/>
    <property type="molecule type" value="Genomic_DNA"/>
</dbReference>
<feature type="domain" description="ARB-07466-like C-terminal" evidence="2">
    <location>
        <begin position="247"/>
        <end position="293"/>
    </location>
</feature>
<comment type="caution">
    <text evidence="3">The sequence shown here is derived from an EMBL/GenBank/DDBJ whole genome shotgun (WGS) entry which is preliminary data.</text>
</comment>
<feature type="region of interest" description="Disordered" evidence="1">
    <location>
        <begin position="176"/>
        <end position="195"/>
    </location>
</feature>
<dbReference type="RefSeq" id="WP_016469576.1">
    <property type="nucleotide sequence ID" value="NZ_BBQG01000021.1"/>
</dbReference>
<evidence type="ECO:0000256" key="1">
    <source>
        <dbReference type="SAM" id="MobiDB-lite"/>
    </source>
</evidence>
<protein>
    <submittedName>
        <fullName evidence="3">Heavy metal transporter</fullName>
    </submittedName>
</protein>
<evidence type="ECO:0000313" key="4">
    <source>
        <dbReference type="Proteomes" id="UP000298111"/>
    </source>
</evidence>
<feature type="region of interest" description="Disordered" evidence="1">
    <location>
        <begin position="206"/>
        <end position="245"/>
    </location>
</feature>